<accession>A0ABP1RJE1</accession>
<name>A0ABP1RJE1_9HEXA</name>
<sequence>MGRDRNPYHKSIAPKKELSGAAKVIRRKEKALKAKKDAIVAARFFKINAKKKDAVAGSTTIQENHELLSSSEYSPSVEALDEAMSPAGTRCDVAAPTPTSRSICTAVASCDSLQTDARMSTSVLTLPSIEIEGEDFDPSDPSSWFIPLTSNQHAVLICHPSS</sequence>
<dbReference type="EMBL" id="CAXLJM020000076">
    <property type="protein sequence ID" value="CAL8129071.1"/>
    <property type="molecule type" value="Genomic_DNA"/>
</dbReference>
<dbReference type="Proteomes" id="UP001642540">
    <property type="component" value="Unassembled WGS sequence"/>
</dbReference>
<keyword evidence="2" id="KW-1185">Reference proteome</keyword>
<comment type="caution">
    <text evidence="1">The sequence shown here is derived from an EMBL/GenBank/DDBJ whole genome shotgun (WGS) entry which is preliminary data.</text>
</comment>
<reference evidence="1 2" key="1">
    <citation type="submission" date="2024-08" db="EMBL/GenBank/DDBJ databases">
        <authorList>
            <person name="Cucini C."/>
            <person name="Frati F."/>
        </authorList>
    </citation>
    <scope>NUCLEOTIDE SEQUENCE [LARGE SCALE GENOMIC DNA]</scope>
</reference>
<evidence type="ECO:0000313" key="2">
    <source>
        <dbReference type="Proteomes" id="UP001642540"/>
    </source>
</evidence>
<evidence type="ECO:0000313" key="1">
    <source>
        <dbReference type="EMBL" id="CAL8129071.1"/>
    </source>
</evidence>
<gene>
    <name evidence="1" type="ORF">ODALV1_LOCUS22832</name>
</gene>
<organism evidence="1 2">
    <name type="scientific">Orchesella dallaii</name>
    <dbReference type="NCBI Taxonomy" id="48710"/>
    <lineage>
        <taxon>Eukaryota</taxon>
        <taxon>Metazoa</taxon>
        <taxon>Ecdysozoa</taxon>
        <taxon>Arthropoda</taxon>
        <taxon>Hexapoda</taxon>
        <taxon>Collembola</taxon>
        <taxon>Entomobryomorpha</taxon>
        <taxon>Entomobryoidea</taxon>
        <taxon>Orchesellidae</taxon>
        <taxon>Orchesellinae</taxon>
        <taxon>Orchesella</taxon>
    </lineage>
</organism>
<proteinExistence type="predicted"/>
<protein>
    <submittedName>
        <fullName evidence="1">Uncharacterized protein</fullName>
    </submittedName>
</protein>